<keyword evidence="3" id="KW-1133">Transmembrane helix</keyword>
<evidence type="ECO:0000313" key="5">
    <source>
        <dbReference type="EMBL" id="OTG02708.1"/>
    </source>
</evidence>
<name>A0A251SV45_HELAN</name>
<reference evidence="6" key="1">
    <citation type="journal article" date="2017" name="Nature">
        <title>The sunflower genome provides insights into oil metabolism, flowering and Asterid evolution.</title>
        <authorList>
            <person name="Badouin H."/>
            <person name="Gouzy J."/>
            <person name="Grassa C.J."/>
            <person name="Murat F."/>
            <person name="Staton S.E."/>
            <person name="Cottret L."/>
            <person name="Lelandais-Briere C."/>
            <person name="Owens G.L."/>
            <person name="Carrere S."/>
            <person name="Mayjonade B."/>
            <person name="Legrand L."/>
            <person name="Gill N."/>
            <person name="Kane N.C."/>
            <person name="Bowers J.E."/>
            <person name="Hubner S."/>
            <person name="Bellec A."/>
            <person name="Berard A."/>
            <person name="Berges H."/>
            <person name="Blanchet N."/>
            <person name="Boniface M.C."/>
            <person name="Brunel D."/>
            <person name="Catrice O."/>
            <person name="Chaidir N."/>
            <person name="Claudel C."/>
            <person name="Donnadieu C."/>
            <person name="Faraut T."/>
            <person name="Fievet G."/>
            <person name="Helmstetter N."/>
            <person name="King M."/>
            <person name="Knapp S.J."/>
            <person name="Lai Z."/>
            <person name="Le Paslier M.C."/>
            <person name="Lippi Y."/>
            <person name="Lorenzon L."/>
            <person name="Mandel J.R."/>
            <person name="Marage G."/>
            <person name="Marchand G."/>
            <person name="Marquand E."/>
            <person name="Bret-Mestries E."/>
            <person name="Morien E."/>
            <person name="Nambeesan S."/>
            <person name="Nguyen T."/>
            <person name="Pegot-Espagnet P."/>
            <person name="Pouilly N."/>
            <person name="Raftis F."/>
            <person name="Sallet E."/>
            <person name="Schiex T."/>
            <person name="Thomas J."/>
            <person name="Vandecasteele C."/>
            <person name="Vares D."/>
            <person name="Vear F."/>
            <person name="Vautrin S."/>
            <person name="Crespi M."/>
            <person name="Mangin B."/>
            <person name="Burke J.M."/>
            <person name="Salse J."/>
            <person name="Munos S."/>
            <person name="Vincourt P."/>
            <person name="Rieseberg L.H."/>
            <person name="Langlade N.B."/>
        </authorList>
    </citation>
    <scope>NUCLEOTIDE SEQUENCE [LARGE SCALE GENOMIC DNA]</scope>
    <source>
        <strain evidence="6">cv. SF193</strain>
    </source>
</reference>
<organism evidence="5 6">
    <name type="scientific">Helianthus annuus</name>
    <name type="common">Common sunflower</name>
    <dbReference type="NCBI Taxonomy" id="4232"/>
    <lineage>
        <taxon>Eukaryota</taxon>
        <taxon>Viridiplantae</taxon>
        <taxon>Streptophyta</taxon>
        <taxon>Embryophyta</taxon>
        <taxon>Tracheophyta</taxon>
        <taxon>Spermatophyta</taxon>
        <taxon>Magnoliopsida</taxon>
        <taxon>eudicotyledons</taxon>
        <taxon>Gunneridae</taxon>
        <taxon>Pentapetalae</taxon>
        <taxon>asterids</taxon>
        <taxon>campanulids</taxon>
        <taxon>Asterales</taxon>
        <taxon>Asteraceae</taxon>
        <taxon>Asteroideae</taxon>
        <taxon>Heliantheae alliance</taxon>
        <taxon>Heliantheae</taxon>
        <taxon>Helianthus</taxon>
    </lineage>
</organism>
<accession>A0A251SV45</accession>
<gene>
    <name evidence="5" type="ORF">HannXRQ_Chr13g0416111</name>
</gene>
<dbReference type="Pfam" id="PF00230">
    <property type="entry name" value="MIP"/>
    <property type="match status" value="1"/>
</dbReference>
<evidence type="ECO:0000256" key="3">
    <source>
        <dbReference type="ARBA" id="ARBA00022989"/>
    </source>
</evidence>
<dbReference type="Gene3D" id="1.20.1080.10">
    <property type="entry name" value="Glycerol uptake facilitator protein"/>
    <property type="match status" value="1"/>
</dbReference>
<sequence length="195" mass="22362">MIFALVYCTAGISGGHINPAVTFVSWSHLRCGWWSKGSWAERVQHFGSWSQFCSPMVTPRVGSWLLRLVVLSSSFTPSFRPLMQEKRQRLAMFRGFGNKAHCCKDVSMNILWIMTKLPLMSFCSCWRILESLASSFSLYQIFPWHVNDDFGTSPIGFAVFLVHLATIPIHRNRYQPAEVLEPQYIYKRTMPGTTT</sequence>
<evidence type="ECO:0000256" key="4">
    <source>
        <dbReference type="ARBA" id="ARBA00023136"/>
    </source>
</evidence>
<proteinExistence type="predicted"/>
<dbReference type="STRING" id="4232.A0A251SV45"/>
<protein>
    <submittedName>
        <fullName evidence="5">Putative major intrinsic protein, Aquaporin-like protein</fullName>
    </submittedName>
</protein>
<evidence type="ECO:0000313" key="6">
    <source>
        <dbReference type="Proteomes" id="UP000215914"/>
    </source>
</evidence>
<dbReference type="GO" id="GO:0015267">
    <property type="term" value="F:channel activity"/>
    <property type="evidence" value="ECO:0007669"/>
    <property type="project" value="InterPro"/>
</dbReference>
<keyword evidence="4" id="KW-0472">Membrane</keyword>
<evidence type="ECO:0000256" key="2">
    <source>
        <dbReference type="ARBA" id="ARBA00022692"/>
    </source>
</evidence>
<keyword evidence="2" id="KW-0812">Transmembrane</keyword>
<dbReference type="GO" id="GO:0016020">
    <property type="term" value="C:membrane"/>
    <property type="evidence" value="ECO:0007669"/>
    <property type="project" value="UniProtKB-SubCell"/>
</dbReference>
<dbReference type="EMBL" id="CM007902">
    <property type="protein sequence ID" value="OTG02708.1"/>
    <property type="molecule type" value="Genomic_DNA"/>
</dbReference>
<dbReference type="InterPro" id="IPR023271">
    <property type="entry name" value="Aquaporin-like"/>
</dbReference>
<dbReference type="InterPro" id="IPR034294">
    <property type="entry name" value="Aquaporin_transptr"/>
</dbReference>
<dbReference type="Proteomes" id="UP000215914">
    <property type="component" value="Chromosome 13"/>
</dbReference>
<dbReference type="AlphaFoldDB" id="A0A251SV45"/>
<evidence type="ECO:0000256" key="1">
    <source>
        <dbReference type="ARBA" id="ARBA00004141"/>
    </source>
</evidence>
<dbReference type="InParanoid" id="A0A251SV45"/>
<comment type="subcellular location">
    <subcellularLocation>
        <location evidence="1">Membrane</location>
        <topology evidence="1">Multi-pass membrane protein</topology>
    </subcellularLocation>
</comment>
<dbReference type="InterPro" id="IPR000425">
    <property type="entry name" value="MIP"/>
</dbReference>
<dbReference type="SUPFAM" id="SSF81338">
    <property type="entry name" value="Aquaporin-like"/>
    <property type="match status" value="1"/>
</dbReference>
<keyword evidence="6" id="KW-1185">Reference proteome</keyword>
<dbReference type="PANTHER" id="PTHR45687">
    <property type="entry name" value="AQUAPORIN OR AQUAGLYCEROPORIN RELATED"/>
    <property type="match status" value="1"/>
</dbReference>